<dbReference type="Proteomes" id="UP000331127">
    <property type="component" value="Unassembled WGS sequence"/>
</dbReference>
<accession>A0A5M3WGQ9</accession>
<feature type="compositionally biased region" description="Basic residues" evidence="1">
    <location>
        <begin position="42"/>
        <end position="51"/>
    </location>
</feature>
<reference evidence="2 3" key="1">
    <citation type="submission" date="2019-10" db="EMBL/GenBank/DDBJ databases">
        <title>Whole genome shotgun sequence of Acrocarpospora macrocephala NBRC 16266.</title>
        <authorList>
            <person name="Ichikawa N."/>
            <person name="Kimura A."/>
            <person name="Kitahashi Y."/>
            <person name="Komaki H."/>
            <person name="Oguchi A."/>
        </authorList>
    </citation>
    <scope>NUCLEOTIDE SEQUENCE [LARGE SCALE GENOMIC DNA]</scope>
    <source>
        <strain evidence="2 3">NBRC 16266</strain>
    </source>
</reference>
<dbReference type="EMBL" id="BLAE01000010">
    <property type="protein sequence ID" value="GES08325.1"/>
    <property type="molecule type" value="Genomic_DNA"/>
</dbReference>
<evidence type="ECO:0000313" key="3">
    <source>
        <dbReference type="Proteomes" id="UP000331127"/>
    </source>
</evidence>
<dbReference type="AlphaFoldDB" id="A0A5M3WGQ9"/>
<gene>
    <name evidence="2" type="ORF">Amac_019210</name>
</gene>
<evidence type="ECO:0000313" key="2">
    <source>
        <dbReference type="EMBL" id="GES08325.1"/>
    </source>
</evidence>
<protein>
    <submittedName>
        <fullName evidence="2">Uncharacterized protein</fullName>
    </submittedName>
</protein>
<proteinExistence type="predicted"/>
<sequence>MLHAIVASTVISERGAEVQAAQRVDPDVETVACTIVEPTPAHCRRHRHGSRAARPSARSVSQRPGSVVIGTDAHPIDFT</sequence>
<name>A0A5M3WGQ9_9ACTN</name>
<evidence type="ECO:0000256" key="1">
    <source>
        <dbReference type="SAM" id="MobiDB-lite"/>
    </source>
</evidence>
<feature type="region of interest" description="Disordered" evidence="1">
    <location>
        <begin position="42"/>
        <end position="79"/>
    </location>
</feature>
<comment type="caution">
    <text evidence="2">The sequence shown here is derived from an EMBL/GenBank/DDBJ whole genome shotgun (WGS) entry which is preliminary data.</text>
</comment>
<feature type="compositionally biased region" description="Low complexity" evidence="1">
    <location>
        <begin position="52"/>
        <end position="63"/>
    </location>
</feature>
<organism evidence="2 3">
    <name type="scientific">Acrocarpospora macrocephala</name>
    <dbReference type="NCBI Taxonomy" id="150177"/>
    <lineage>
        <taxon>Bacteria</taxon>
        <taxon>Bacillati</taxon>
        <taxon>Actinomycetota</taxon>
        <taxon>Actinomycetes</taxon>
        <taxon>Streptosporangiales</taxon>
        <taxon>Streptosporangiaceae</taxon>
        <taxon>Acrocarpospora</taxon>
    </lineage>
</organism>
<keyword evidence="3" id="KW-1185">Reference proteome</keyword>